<comment type="pathway">
    <text evidence="2 14">Cell wall biogenesis; peptidoglycan biosynthesis.</text>
</comment>
<evidence type="ECO:0000256" key="12">
    <source>
        <dbReference type="ARBA" id="ARBA00023316"/>
    </source>
</evidence>
<dbReference type="SUPFAM" id="SSF53623">
    <property type="entry name" value="MurD-like peptide ligases, catalytic domain"/>
    <property type="match status" value="1"/>
</dbReference>
<keyword evidence="5 14" id="KW-0436">Ligase</keyword>
<gene>
    <name evidence="14 18" type="primary">murC</name>
    <name evidence="18" type="ORF">Mcate_01361</name>
</gene>
<organism evidence="18 19">
    <name type="scientific">Meiothermus taiwanensis</name>
    <dbReference type="NCBI Taxonomy" id="172827"/>
    <lineage>
        <taxon>Bacteria</taxon>
        <taxon>Thermotogati</taxon>
        <taxon>Deinococcota</taxon>
        <taxon>Deinococci</taxon>
        <taxon>Thermales</taxon>
        <taxon>Thermaceae</taxon>
        <taxon>Meiothermus</taxon>
    </lineage>
</organism>
<dbReference type="InterPro" id="IPR004101">
    <property type="entry name" value="Mur_ligase_C"/>
</dbReference>
<dbReference type="PANTHER" id="PTHR43445">
    <property type="entry name" value="UDP-N-ACETYLMURAMATE--L-ALANINE LIGASE-RELATED"/>
    <property type="match status" value="1"/>
</dbReference>
<dbReference type="RefSeq" id="WP_027887277.1">
    <property type="nucleotide sequence ID" value="NZ_JBHSXZ010000040.1"/>
</dbReference>
<dbReference type="GO" id="GO:0005737">
    <property type="term" value="C:cytoplasm"/>
    <property type="evidence" value="ECO:0007669"/>
    <property type="project" value="UniProtKB-SubCell"/>
</dbReference>
<dbReference type="Gene3D" id="3.40.50.720">
    <property type="entry name" value="NAD(P)-binding Rossmann-like Domain"/>
    <property type="match status" value="1"/>
</dbReference>
<dbReference type="InterPro" id="IPR000713">
    <property type="entry name" value="Mur_ligase_N"/>
</dbReference>
<dbReference type="InterPro" id="IPR005758">
    <property type="entry name" value="UDP-N-AcMur_Ala_ligase_MurC"/>
</dbReference>
<dbReference type="PANTHER" id="PTHR43445:SF3">
    <property type="entry name" value="UDP-N-ACETYLMURAMATE--L-ALANINE LIGASE"/>
    <property type="match status" value="1"/>
</dbReference>
<dbReference type="EMBL" id="QWKX01000028">
    <property type="protein sequence ID" value="RIH77310.1"/>
    <property type="molecule type" value="Genomic_DNA"/>
</dbReference>
<dbReference type="Proteomes" id="UP000266089">
    <property type="component" value="Unassembled WGS sequence"/>
</dbReference>
<evidence type="ECO:0000259" key="17">
    <source>
        <dbReference type="Pfam" id="PF08245"/>
    </source>
</evidence>
<reference evidence="18 19" key="1">
    <citation type="submission" date="2018-08" db="EMBL/GenBank/DDBJ databases">
        <title>Meiothermus cateniformans JCM 15151 genome sequencing project.</title>
        <authorList>
            <person name="Da Costa M.S."/>
            <person name="Albuquerque L."/>
            <person name="Raposo P."/>
            <person name="Froufe H.J.C."/>
            <person name="Barroso C.S."/>
            <person name="Egas C."/>
        </authorList>
    </citation>
    <scope>NUCLEOTIDE SEQUENCE [LARGE SCALE GENOMIC DNA]</scope>
    <source>
        <strain evidence="18 19">JCM 15151</strain>
    </source>
</reference>
<dbReference type="GO" id="GO:0009252">
    <property type="term" value="P:peptidoglycan biosynthetic process"/>
    <property type="evidence" value="ECO:0007669"/>
    <property type="project" value="UniProtKB-UniRule"/>
</dbReference>
<dbReference type="GO" id="GO:0051301">
    <property type="term" value="P:cell division"/>
    <property type="evidence" value="ECO:0007669"/>
    <property type="project" value="UniProtKB-KW"/>
</dbReference>
<evidence type="ECO:0000256" key="3">
    <source>
        <dbReference type="ARBA" id="ARBA00012211"/>
    </source>
</evidence>
<dbReference type="InterPro" id="IPR013221">
    <property type="entry name" value="Mur_ligase_cen"/>
</dbReference>
<comment type="similarity">
    <text evidence="14">Belongs to the MurCDEF family.</text>
</comment>
<evidence type="ECO:0000259" key="16">
    <source>
        <dbReference type="Pfam" id="PF02875"/>
    </source>
</evidence>
<dbReference type="Pfam" id="PF02875">
    <property type="entry name" value="Mur_ligase_C"/>
    <property type="match status" value="1"/>
</dbReference>
<dbReference type="Gene3D" id="3.90.190.20">
    <property type="entry name" value="Mur ligase, C-terminal domain"/>
    <property type="match status" value="1"/>
</dbReference>
<dbReference type="Pfam" id="PF01225">
    <property type="entry name" value="Mur_ligase"/>
    <property type="match status" value="1"/>
</dbReference>
<evidence type="ECO:0000256" key="13">
    <source>
        <dbReference type="ARBA" id="ARBA00047833"/>
    </source>
</evidence>
<protein>
    <recommendedName>
        <fullName evidence="3 14">UDP-N-acetylmuramate--L-alanine ligase</fullName>
        <ecNumber evidence="3 14">6.3.2.8</ecNumber>
    </recommendedName>
    <alternativeName>
        <fullName evidence="14">UDP-N-acetylmuramoyl-L-alanine synthetase</fullName>
    </alternativeName>
</protein>
<evidence type="ECO:0000256" key="10">
    <source>
        <dbReference type="ARBA" id="ARBA00022984"/>
    </source>
</evidence>
<evidence type="ECO:0000256" key="1">
    <source>
        <dbReference type="ARBA" id="ARBA00004496"/>
    </source>
</evidence>
<name>A0A399E3Q9_9DEIN</name>
<dbReference type="SUPFAM" id="SSF51984">
    <property type="entry name" value="MurCD N-terminal domain"/>
    <property type="match status" value="1"/>
</dbReference>
<dbReference type="SUPFAM" id="SSF53244">
    <property type="entry name" value="MurD-like peptide ligases, peptide-binding domain"/>
    <property type="match status" value="1"/>
</dbReference>
<evidence type="ECO:0000313" key="18">
    <source>
        <dbReference type="EMBL" id="RIH77310.1"/>
    </source>
</evidence>
<keyword evidence="12 14" id="KW-0961">Cell wall biogenesis/degradation</keyword>
<evidence type="ECO:0000256" key="5">
    <source>
        <dbReference type="ARBA" id="ARBA00022598"/>
    </source>
</evidence>
<evidence type="ECO:0000256" key="4">
    <source>
        <dbReference type="ARBA" id="ARBA00022490"/>
    </source>
</evidence>
<dbReference type="InterPro" id="IPR036565">
    <property type="entry name" value="Mur-like_cat_sf"/>
</dbReference>
<keyword evidence="11 14" id="KW-0131">Cell cycle</keyword>
<dbReference type="OrthoDB" id="9804126at2"/>
<dbReference type="InterPro" id="IPR050061">
    <property type="entry name" value="MurCDEF_pg_biosynth"/>
</dbReference>
<feature type="domain" description="Mur ligase N-terminal catalytic" evidence="15">
    <location>
        <begin position="3"/>
        <end position="100"/>
    </location>
</feature>
<sequence>MKHYHLMGIGGISMSGLARLLRKDGHVVSGCDSQLSDLTRQLEREGIRVYQGHNPAHLQGVDVLVASTAIPDSEPELSTAQTLGIPVWRRIQVVAEILQGGYSLGVTGSHGKTSTTSMLTSIFIAAQTDPTVLLGAELGLIGGSARVGSGRYRIAEVDESDPLFRFLQLDVAVITNLEPDHVSPDGQARPNYHASFEALQEAVRSFAGRAGHIIYNGEPRWQLLDTLTQGRPRSSFGLLAGDCHAQEIALEPFGSRFELVWQGRVLGPVRLQVPGEHNITNALAASAAALVAGIPFEAIQQGLYQYTGASRRFEKVGELNGALIVDDYAHNATKLFALLKAARNTGLRVRAVFQPHRYGRSEQEWPLYAQALEQADETLLLDVYAAGEAPLRLTSAQIAQRMLEHLIAKGCRASYQSWDDTLNYLRQSAAPGDLILTIGAGNVSRLGRLLAAEKEAV</sequence>
<comment type="catalytic activity">
    <reaction evidence="13 14">
        <text>UDP-N-acetyl-alpha-D-muramate + L-alanine + ATP = UDP-N-acetyl-alpha-D-muramoyl-L-alanine + ADP + phosphate + H(+)</text>
        <dbReference type="Rhea" id="RHEA:23372"/>
        <dbReference type="ChEBI" id="CHEBI:15378"/>
        <dbReference type="ChEBI" id="CHEBI:30616"/>
        <dbReference type="ChEBI" id="CHEBI:43474"/>
        <dbReference type="ChEBI" id="CHEBI:57972"/>
        <dbReference type="ChEBI" id="CHEBI:70757"/>
        <dbReference type="ChEBI" id="CHEBI:83898"/>
        <dbReference type="ChEBI" id="CHEBI:456216"/>
        <dbReference type="EC" id="6.3.2.8"/>
    </reaction>
</comment>
<proteinExistence type="inferred from homology"/>
<feature type="domain" description="Mur ligase C-terminal" evidence="16">
    <location>
        <begin position="311"/>
        <end position="441"/>
    </location>
</feature>
<evidence type="ECO:0000256" key="7">
    <source>
        <dbReference type="ARBA" id="ARBA00022741"/>
    </source>
</evidence>
<dbReference type="EC" id="6.3.2.8" evidence="3 14"/>
<dbReference type="Gene3D" id="3.40.1190.10">
    <property type="entry name" value="Mur-like, catalytic domain"/>
    <property type="match status" value="1"/>
</dbReference>
<dbReference type="NCBIfam" id="TIGR01082">
    <property type="entry name" value="murC"/>
    <property type="match status" value="1"/>
</dbReference>
<dbReference type="GO" id="GO:0005524">
    <property type="term" value="F:ATP binding"/>
    <property type="evidence" value="ECO:0007669"/>
    <property type="project" value="UniProtKB-UniRule"/>
</dbReference>
<dbReference type="UniPathway" id="UPA00219"/>
<keyword evidence="6 14" id="KW-0132">Cell division</keyword>
<comment type="function">
    <text evidence="14">Cell wall formation.</text>
</comment>
<keyword evidence="8 14" id="KW-0067">ATP-binding</keyword>
<evidence type="ECO:0000256" key="2">
    <source>
        <dbReference type="ARBA" id="ARBA00004752"/>
    </source>
</evidence>
<dbReference type="HAMAP" id="MF_00046">
    <property type="entry name" value="MurC"/>
    <property type="match status" value="1"/>
</dbReference>
<evidence type="ECO:0000256" key="9">
    <source>
        <dbReference type="ARBA" id="ARBA00022960"/>
    </source>
</evidence>
<dbReference type="GO" id="GO:0071555">
    <property type="term" value="P:cell wall organization"/>
    <property type="evidence" value="ECO:0007669"/>
    <property type="project" value="UniProtKB-KW"/>
</dbReference>
<dbReference type="AlphaFoldDB" id="A0A399E3Q9"/>
<comment type="caution">
    <text evidence="18">The sequence shown here is derived from an EMBL/GenBank/DDBJ whole genome shotgun (WGS) entry which is preliminary data.</text>
</comment>
<feature type="binding site" evidence="14">
    <location>
        <begin position="108"/>
        <end position="114"/>
    </location>
    <ligand>
        <name>ATP</name>
        <dbReference type="ChEBI" id="CHEBI:30616"/>
    </ligand>
</feature>
<dbReference type="GO" id="GO:0008360">
    <property type="term" value="P:regulation of cell shape"/>
    <property type="evidence" value="ECO:0007669"/>
    <property type="project" value="UniProtKB-KW"/>
</dbReference>
<dbReference type="GO" id="GO:0008763">
    <property type="term" value="F:UDP-N-acetylmuramate-L-alanine ligase activity"/>
    <property type="evidence" value="ECO:0007669"/>
    <property type="project" value="UniProtKB-UniRule"/>
</dbReference>
<dbReference type="InterPro" id="IPR036615">
    <property type="entry name" value="Mur_ligase_C_dom_sf"/>
</dbReference>
<keyword evidence="7 14" id="KW-0547">Nucleotide-binding</keyword>
<evidence type="ECO:0000313" key="19">
    <source>
        <dbReference type="Proteomes" id="UP000266089"/>
    </source>
</evidence>
<accession>A0A399E3Q9</accession>
<keyword evidence="10 14" id="KW-0573">Peptidoglycan synthesis</keyword>
<evidence type="ECO:0000256" key="8">
    <source>
        <dbReference type="ARBA" id="ARBA00022840"/>
    </source>
</evidence>
<feature type="domain" description="Mur ligase central" evidence="17">
    <location>
        <begin position="106"/>
        <end position="289"/>
    </location>
</feature>
<comment type="subcellular location">
    <subcellularLocation>
        <location evidence="1 14">Cytoplasm</location>
    </subcellularLocation>
</comment>
<keyword evidence="4 14" id="KW-0963">Cytoplasm</keyword>
<dbReference type="Pfam" id="PF08245">
    <property type="entry name" value="Mur_ligase_M"/>
    <property type="match status" value="1"/>
</dbReference>
<evidence type="ECO:0000256" key="11">
    <source>
        <dbReference type="ARBA" id="ARBA00023306"/>
    </source>
</evidence>
<evidence type="ECO:0000256" key="6">
    <source>
        <dbReference type="ARBA" id="ARBA00022618"/>
    </source>
</evidence>
<keyword evidence="9 14" id="KW-0133">Cell shape</keyword>
<evidence type="ECO:0000259" key="15">
    <source>
        <dbReference type="Pfam" id="PF01225"/>
    </source>
</evidence>
<evidence type="ECO:0000256" key="14">
    <source>
        <dbReference type="HAMAP-Rule" id="MF_00046"/>
    </source>
</evidence>